<keyword evidence="5" id="KW-1185">Reference proteome</keyword>
<dbReference type="PIRSF" id="PIRSF037489">
    <property type="entry name" value="UCP037489_NIF3_YqfO"/>
    <property type="match status" value="1"/>
</dbReference>
<evidence type="ECO:0000256" key="3">
    <source>
        <dbReference type="PIRNR" id="PIRNR037489"/>
    </source>
</evidence>
<sequence length="371" mass="40944">MKIKDITNCIEEIAPLTHAEDFDNVGLLVGAYGTDVTGVLITLDTLESVVDEAIEKDCNLIVSFHPIIFGGLKKLNGNNYVERVVLKAIKNDIAIYAMHTALDNSFEGVNAKISEVLGLSNTKILIPKKGLIRKLTTYVPSENAENLRSKLFEAGAGNIGNYDSCSFNAEGHGTYKGNEDSNPIIGTKGELHIEKETQISVIFEKQNEGKILNALFKNHPYEEVAYDIVSTENKHQKIGMGMIGELETTMSEENFLNHLKKTMKTDCIRHSKLLNKPIKKVAVLGGSGSFAINAAKGAGADIFVTSDLKYHEFFKAENKLVLADIGHYESEQFTKNLLVDYLTKKITNFAPALPIGKIVLSENNTNPIYYR</sequence>
<evidence type="ECO:0000313" key="5">
    <source>
        <dbReference type="Proteomes" id="UP001252186"/>
    </source>
</evidence>
<evidence type="ECO:0000313" key="4">
    <source>
        <dbReference type="EMBL" id="MDT0552367.1"/>
    </source>
</evidence>
<name>A0ABU2Y2E5_9FLAO</name>
<dbReference type="SUPFAM" id="SSF102705">
    <property type="entry name" value="NIF3 (NGG1p interacting factor 3)-like"/>
    <property type="match status" value="1"/>
</dbReference>
<dbReference type="NCBIfam" id="TIGR00486">
    <property type="entry name" value="YbgI_SA1388"/>
    <property type="match status" value="1"/>
</dbReference>
<dbReference type="InterPro" id="IPR036069">
    <property type="entry name" value="DUF34/NIF3_sf"/>
</dbReference>
<dbReference type="InterPro" id="IPR002678">
    <property type="entry name" value="DUF34/NIF3"/>
</dbReference>
<dbReference type="PANTHER" id="PTHR13799:SF14">
    <property type="entry name" value="GTP CYCLOHYDROLASE 1 TYPE 2 HOMOLOG"/>
    <property type="match status" value="1"/>
</dbReference>
<dbReference type="EMBL" id="JAVRHV010000001">
    <property type="protein sequence ID" value="MDT0552367.1"/>
    <property type="molecule type" value="Genomic_DNA"/>
</dbReference>
<dbReference type="InterPro" id="IPR015867">
    <property type="entry name" value="N-reg_PII/ATP_PRibTrfase_C"/>
</dbReference>
<dbReference type="InterPro" id="IPR017221">
    <property type="entry name" value="DUF34/NIF3_bac"/>
</dbReference>
<dbReference type="Pfam" id="PF01784">
    <property type="entry name" value="DUF34_NIF3"/>
    <property type="match status" value="1"/>
</dbReference>
<dbReference type="Gene3D" id="3.40.1390.30">
    <property type="entry name" value="NIF3 (NGG1p interacting factor 3)-like"/>
    <property type="match status" value="1"/>
</dbReference>
<reference evidence="4 5" key="1">
    <citation type="submission" date="2023-09" db="EMBL/GenBank/DDBJ databases">
        <authorList>
            <person name="Rey-Velasco X."/>
        </authorList>
    </citation>
    <scope>NUCLEOTIDE SEQUENCE [LARGE SCALE GENOMIC DNA]</scope>
    <source>
        <strain evidence="4 5">P050</strain>
    </source>
</reference>
<evidence type="ECO:0000256" key="1">
    <source>
        <dbReference type="ARBA" id="ARBA00006964"/>
    </source>
</evidence>
<protein>
    <recommendedName>
        <fullName evidence="3">GTP cyclohydrolase 1 type 2 homolog</fullName>
    </recommendedName>
</protein>
<dbReference type="Gene3D" id="3.30.70.120">
    <property type="match status" value="1"/>
</dbReference>
<dbReference type="Proteomes" id="UP001252186">
    <property type="component" value="Unassembled WGS sequence"/>
</dbReference>
<organism evidence="4 5">
    <name type="scientific">Urechidicola vernalis</name>
    <dbReference type="NCBI Taxonomy" id="3075600"/>
    <lineage>
        <taxon>Bacteria</taxon>
        <taxon>Pseudomonadati</taxon>
        <taxon>Bacteroidota</taxon>
        <taxon>Flavobacteriia</taxon>
        <taxon>Flavobacteriales</taxon>
        <taxon>Flavobacteriaceae</taxon>
        <taxon>Urechidicola</taxon>
    </lineage>
</organism>
<dbReference type="PANTHER" id="PTHR13799">
    <property type="entry name" value="NGG1 INTERACTING FACTOR 3"/>
    <property type="match status" value="1"/>
</dbReference>
<proteinExistence type="inferred from homology"/>
<accession>A0ABU2Y2E5</accession>
<gene>
    <name evidence="4" type="ORF">RM519_03830</name>
</gene>
<dbReference type="RefSeq" id="WP_311592226.1">
    <property type="nucleotide sequence ID" value="NZ_JAVRHV010000001.1"/>
</dbReference>
<evidence type="ECO:0000256" key="2">
    <source>
        <dbReference type="ARBA" id="ARBA00022723"/>
    </source>
</evidence>
<comment type="similarity">
    <text evidence="1 3">Belongs to the GTP cyclohydrolase I type 2/NIF3 family.</text>
</comment>
<keyword evidence="2 3" id="KW-0479">Metal-binding</keyword>
<comment type="caution">
    <text evidence="4">The sequence shown here is derived from an EMBL/GenBank/DDBJ whole genome shotgun (WGS) entry which is preliminary data.</text>
</comment>